<dbReference type="OrthoDB" id="2142683at2759"/>
<sequence length="378" mass="43585">MKFQIFLVFLVSLFLSISTTIGIFLQNETNINAKEQKKLSPAEWTELNEDGLWSSLLEDWVLSNKNSPSRGREARIIQTVAPPQFSSHQQQSYQKYIPTSQAYLTKRIGESFDSEVNMKRPAQFNFNNQLPTPLKLQEHRQYQNSPREVSETDLYLLGAIEKLVYRVDYMEKRLKRTEQLVYYLMAGDNQKLEPEPCRTNFTKIGTHCYSFEYSNKFDWKTAAQKCKSLGSNLAEFEKIDEFRDVVAYILSHNYRGHDFWIGGLNPGLLWIWSTSARPINTNANLTSLSNKTESISKLPVKVVNQTSPKPQKNSTLSTSFPEITGNGRCLRLSYNPSHFSYGYTGHDCSSKQNFICISLDKTLDNEIKRISKKLNFED</sequence>
<feature type="domain" description="C-type lectin" evidence="2">
    <location>
        <begin position="204"/>
        <end position="357"/>
    </location>
</feature>
<dbReference type="SMART" id="SM00034">
    <property type="entry name" value="CLECT"/>
    <property type="match status" value="1"/>
</dbReference>
<evidence type="ECO:0000313" key="4">
    <source>
        <dbReference type="Proteomes" id="UP000183832"/>
    </source>
</evidence>
<dbReference type="InterPro" id="IPR001304">
    <property type="entry name" value="C-type_lectin-like"/>
</dbReference>
<dbReference type="Gene3D" id="3.10.100.10">
    <property type="entry name" value="Mannose-Binding Protein A, subunit A"/>
    <property type="match status" value="1"/>
</dbReference>
<feature type="signal peptide" evidence="1">
    <location>
        <begin position="1"/>
        <end position="22"/>
    </location>
</feature>
<dbReference type="InterPro" id="IPR016186">
    <property type="entry name" value="C-type_lectin-like/link_sf"/>
</dbReference>
<dbReference type="InterPro" id="IPR016187">
    <property type="entry name" value="CTDL_fold"/>
</dbReference>
<dbReference type="CDD" id="cd00037">
    <property type="entry name" value="CLECT"/>
    <property type="match status" value="1"/>
</dbReference>
<dbReference type="Proteomes" id="UP000183832">
    <property type="component" value="Unassembled WGS sequence"/>
</dbReference>
<name>A0A1J1IBY5_9DIPT</name>
<accession>A0A1J1IBY5</accession>
<evidence type="ECO:0000313" key="3">
    <source>
        <dbReference type="EMBL" id="CRK97789.1"/>
    </source>
</evidence>
<protein>
    <submittedName>
        <fullName evidence="3">CLUMA_CG011168, isoform A</fullName>
    </submittedName>
</protein>
<organism evidence="3 4">
    <name type="scientific">Clunio marinus</name>
    <dbReference type="NCBI Taxonomy" id="568069"/>
    <lineage>
        <taxon>Eukaryota</taxon>
        <taxon>Metazoa</taxon>
        <taxon>Ecdysozoa</taxon>
        <taxon>Arthropoda</taxon>
        <taxon>Hexapoda</taxon>
        <taxon>Insecta</taxon>
        <taxon>Pterygota</taxon>
        <taxon>Neoptera</taxon>
        <taxon>Endopterygota</taxon>
        <taxon>Diptera</taxon>
        <taxon>Nematocera</taxon>
        <taxon>Chironomoidea</taxon>
        <taxon>Chironomidae</taxon>
        <taxon>Clunio</taxon>
    </lineage>
</organism>
<dbReference type="PROSITE" id="PS50041">
    <property type="entry name" value="C_TYPE_LECTIN_2"/>
    <property type="match status" value="1"/>
</dbReference>
<keyword evidence="4" id="KW-1185">Reference proteome</keyword>
<evidence type="ECO:0000256" key="1">
    <source>
        <dbReference type="SAM" id="SignalP"/>
    </source>
</evidence>
<dbReference type="SUPFAM" id="SSF56436">
    <property type="entry name" value="C-type lectin-like"/>
    <property type="match status" value="1"/>
</dbReference>
<dbReference type="STRING" id="568069.A0A1J1IBY5"/>
<evidence type="ECO:0000259" key="2">
    <source>
        <dbReference type="PROSITE" id="PS50041"/>
    </source>
</evidence>
<dbReference type="EMBL" id="CVRI01000047">
    <property type="protein sequence ID" value="CRK97789.1"/>
    <property type="molecule type" value="Genomic_DNA"/>
</dbReference>
<feature type="chain" id="PRO_5012610915" evidence="1">
    <location>
        <begin position="23"/>
        <end position="378"/>
    </location>
</feature>
<keyword evidence="1" id="KW-0732">Signal</keyword>
<gene>
    <name evidence="3" type="primary">putative AGAP002625-PB</name>
    <name evidence="3" type="ORF">CLUMA_CG011168</name>
</gene>
<dbReference type="AlphaFoldDB" id="A0A1J1IBY5"/>
<reference evidence="3 4" key="1">
    <citation type="submission" date="2015-04" db="EMBL/GenBank/DDBJ databases">
        <authorList>
            <person name="Syromyatnikov M.Y."/>
            <person name="Popov V.N."/>
        </authorList>
    </citation>
    <scope>NUCLEOTIDE SEQUENCE [LARGE SCALE GENOMIC DNA]</scope>
</reference>
<proteinExistence type="predicted"/>